<dbReference type="RefSeq" id="WP_157167340.1">
    <property type="nucleotide sequence ID" value="NZ_WPNZ01000013.1"/>
</dbReference>
<sequence length="48" mass="5657">MAKRSSTAQNPAGHHHCRGDQSRPYQLARWLGPIYTVYRIVRDHWDHS</sequence>
<feature type="region of interest" description="Disordered" evidence="1">
    <location>
        <begin position="1"/>
        <end position="20"/>
    </location>
</feature>
<gene>
    <name evidence="2" type="ORF">GPA10_24385</name>
</gene>
<comment type="caution">
    <text evidence="2">The sequence shown here is derived from an EMBL/GenBank/DDBJ whole genome shotgun (WGS) entry which is preliminary data.</text>
</comment>
<evidence type="ECO:0000313" key="2">
    <source>
        <dbReference type="EMBL" id="MVO87811.1"/>
    </source>
</evidence>
<accession>A0A6L6X212</accession>
<dbReference type="EMBL" id="WPNZ01000013">
    <property type="protein sequence ID" value="MVO87811.1"/>
    <property type="molecule type" value="Genomic_DNA"/>
</dbReference>
<reference evidence="2 3" key="1">
    <citation type="submission" date="2019-11" db="EMBL/GenBank/DDBJ databases">
        <title>Streptomyces typhae sp. nov., a novel endophytic actinomycete isolated from the root of cattail pollen (Typha angustifolia L.).</title>
        <authorList>
            <person name="Peng C."/>
        </authorList>
    </citation>
    <scope>NUCLEOTIDE SEQUENCE [LARGE SCALE GENOMIC DNA]</scope>
    <source>
        <strain evidence="3">p1417</strain>
    </source>
</reference>
<keyword evidence="3" id="KW-1185">Reference proteome</keyword>
<name>A0A6L6X212_9ACTN</name>
<evidence type="ECO:0000256" key="1">
    <source>
        <dbReference type="SAM" id="MobiDB-lite"/>
    </source>
</evidence>
<evidence type="ECO:0000313" key="3">
    <source>
        <dbReference type="Proteomes" id="UP000483802"/>
    </source>
</evidence>
<dbReference type="Proteomes" id="UP000483802">
    <property type="component" value="Unassembled WGS sequence"/>
</dbReference>
<proteinExistence type="predicted"/>
<dbReference type="AlphaFoldDB" id="A0A6L6X212"/>
<protein>
    <submittedName>
        <fullName evidence="2">Uncharacterized protein</fullName>
    </submittedName>
</protein>
<feature type="compositionally biased region" description="Polar residues" evidence="1">
    <location>
        <begin position="1"/>
        <end position="10"/>
    </location>
</feature>
<organism evidence="2 3">
    <name type="scientific">Streptomyces typhae</name>
    <dbReference type="NCBI Taxonomy" id="2681492"/>
    <lineage>
        <taxon>Bacteria</taxon>
        <taxon>Bacillati</taxon>
        <taxon>Actinomycetota</taxon>
        <taxon>Actinomycetes</taxon>
        <taxon>Kitasatosporales</taxon>
        <taxon>Streptomycetaceae</taxon>
        <taxon>Streptomyces</taxon>
    </lineage>
</organism>